<gene>
    <name evidence="2" type="ORF">MNAB215_3525</name>
</gene>
<dbReference type="GO" id="GO:0008610">
    <property type="term" value="P:lipid biosynthetic process"/>
    <property type="evidence" value="ECO:0007669"/>
    <property type="project" value="UniProtKB-ARBA"/>
</dbReference>
<name>A0A2U3PC55_9MYCO</name>
<accession>A0A2U3PC55</accession>
<dbReference type="FunFam" id="3.30.559.10:FF:000022">
    <property type="entry name" value="Trehalose-2-sulfate acyltransferase papA2"/>
    <property type="match status" value="1"/>
</dbReference>
<dbReference type="Proteomes" id="UP000240424">
    <property type="component" value="Unassembled WGS sequence"/>
</dbReference>
<evidence type="ECO:0000313" key="2">
    <source>
        <dbReference type="EMBL" id="SPM41320.1"/>
    </source>
</evidence>
<dbReference type="Gene3D" id="3.30.559.30">
    <property type="entry name" value="Nonribosomal peptide synthetase, condensation domain"/>
    <property type="match status" value="1"/>
</dbReference>
<evidence type="ECO:0000313" key="3">
    <source>
        <dbReference type="Proteomes" id="UP000240424"/>
    </source>
</evidence>
<dbReference type="InterPro" id="IPR023213">
    <property type="entry name" value="CAT-like_dom_sf"/>
</dbReference>
<dbReference type="EMBL" id="FUEZ01000004">
    <property type="protein sequence ID" value="SPM41320.1"/>
    <property type="molecule type" value="Genomic_DNA"/>
</dbReference>
<feature type="domain" description="Condensation" evidence="1">
    <location>
        <begin position="55"/>
        <end position="377"/>
    </location>
</feature>
<keyword evidence="2" id="KW-0012">Acyltransferase</keyword>
<dbReference type="Pfam" id="PF00668">
    <property type="entry name" value="Condensation"/>
    <property type="match status" value="1"/>
</dbReference>
<dbReference type="InterPro" id="IPR001242">
    <property type="entry name" value="Condensation_dom"/>
</dbReference>
<reference evidence="2 3" key="1">
    <citation type="submission" date="2017-01" db="EMBL/GenBank/DDBJ databases">
        <authorList>
            <consortium name="Urmite Genomes"/>
        </authorList>
    </citation>
    <scope>NUCLEOTIDE SEQUENCE [LARGE SCALE GENOMIC DNA]</scope>
    <source>
        <strain evidence="2 3">AB215</strain>
    </source>
</reference>
<dbReference type="Gene3D" id="3.30.559.10">
    <property type="entry name" value="Chloramphenicol acetyltransferase-like domain"/>
    <property type="match status" value="1"/>
</dbReference>
<dbReference type="GO" id="GO:0016746">
    <property type="term" value="F:acyltransferase activity"/>
    <property type="evidence" value="ECO:0007669"/>
    <property type="project" value="UniProtKB-KW"/>
</dbReference>
<dbReference type="STRING" id="1841861.GCA_900157365_01844"/>
<dbReference type="AlphaFoldDB" id="A0A2U3PC55"/>
<sequence length="471" mass="52254">LRVGPLTVGTLFDWEPTPGNTVCWQPTPAARDKAAQAPVSSVPVSYMQAQHIRGYVEQKAKGLDYSRLMIISSDQPGQCDIRAVNYIVNAHLRRHDTYRSWFEYTDDDRIVRRTMQDTADIEFVPVKHGELTVNDIRDLAVNTPDPLQWGCFQFGVIQSEDHFTFFASVDHVHVDAMIVGVTLMEFHMMYGSLVGGGAPLELPEAGSYDDFCIRQRQFTDALTAQSPQIRAWTEFAQGNDGSLPEFALPLGDPSRPSRADIVTMRMLDEQQTARFESACTEAGARFIGGVLACCGLAEHELTGAQTYYGLTPRDTRKTVADALTQGWFTGLIPITVPIADTSFEDAARAAQLSFDTDVQLAEVPYDRVIELAPALHKPRPNFPVINFLDAGTAPLSVLLTAELDGLNIGVYSDGRYSYQMSIYVIRVEQETAVTVMFPDNPEAEKSVARYLDALKSVFERVAESGHWRNVA</sequence>
<keyword evidence="3" id="KW-1185">Reference proteome</keyword>
<proteinExistence type="predicted"/>
<organism evidence="2 3">
    <name type="scientific">Mycobacterium numidiamassiliense</name>
    <dbReference type="NCBI Taxonomy" id="1841861"/>
    <lineage>
        <taxon>Bacteria</taxon>
        <taxon>Bacillati</taxon>
        <taxon>Actinomycetota</taxon>
        <taxon>Actinomycetes</taxon>
        <taxon>Mycobacteriales</taxon>
        <taxon>Mycobacteriaceae</taxon>
        <taxon>Mycobacterium</taxon>
    </lineage>
</organism>
<protein>
    <submittedName>
        <fullName evidence="2">Acyltransferase</fullName>
    </submittedName>
</protein>
<evidence type="ECO:0000259" key="1">
    <source>
        <dbReference type="Pfam" id="PF00668"/>
    </source>
</evidence>
<keyword evidence="2" id="KW-0808">Transferase</keyword>
<feature type="non-terminal residue" evidence="2">
    <location>
        <position position="1"/>
    </location>
</feature>
<dbReference type="SUPFAM" id="SSF52777">
    <property type="entry name" value="CoA-dependent acyltransferases"/>
    <property type="match status" value="2"/>
</dbReference>